<keyword evidence="11 12" id="KW-0350">Heme biosynthesis</keyword>
<dbReference type="GO" id="GO:0004729">
    <property type="term" value="F:oxygen-dependent protoporphyrinogen oxidase activity"/>
    <property type="evidence" value="ECO:0007669"/>
    <property type="project" value="UniProtKB-UniRule"/>
</dbReference>
<dbReference type="NCBIfam" id="TIGR00562">
    <property type="entry name" value="proto_IX_ox"/>
    <property type="match status" value="1"/>
</dbReference>
<organism evidence="14 15">
    <name type="scientific">Corynebacterium stationis</name>
    <dbReference type="NCBI Taxonomy" id="1705"/>
    <lineage>
        <taxon>Bacteria</taxon>
        <taxon>Bacillati</taxon>
        <taxon>Actinomycetota</taxon>
        <taxon>Actinomycetes</taxon>
        <taxon>Mycobacteriales</taxon>
        <taxon>Corynebacteriaceae</taxon>
        <taxon>Corynebacterium</taxon>
    </lineage>
</organism>
<evidence type="ECO:0000256" key="1">
    <source>
        <dbReference type="ARBA" id="ARBA00001755"/>
    </source>
</evidence>
<dbReference type="PANTHER" id="PTHR42923:SF3">
    <property type="entry name" value="PROTOPORPHYRINOGEN OXIDASE"/>
    <property type="match status" value="1"/>
</dbReference>
<dbReference type="Gene3D" id="3.90.660.20">
    <property type="entry name" value="Protoporphyrinogen oxidase, mitochondrial, domain 2"/>
    <property type="match status" value="1"/>
</dbReference>
<gene>
    <name evidence="14" type="ORF">AYJ05_03825</name>
</gene>
<comment type="subcellular location">
    <subcellularLocation>
        <location evidence="12">Cytoplasm</location>
    </subcellularLocation>
</comment>
<dbReference type="SUPFAM" id="SSF54373">
    <property type="entry name" value="FAD-linked reductases, C-terminal domain"/>
    <property type="match status" value="1"/>
</dbReference>
<keyword evidence="8 12" id="KW-0285">Flavoprotein</keyword>
<evidence type="ECO:0000313" key="14">
    <source>
        <dbReference type="EMBL" id="OAH26585.1"/>
    </source>
</evidence>
<comment type="pathway">
    <text evidence="4 12">Porphyrin-containing compound metabolism; protoheme biosynthesis.</text>
</comment>
<dbReference type="Pfam" id="PF01593">
    <property type="entry name" value="Amino_oxidase"/>
    <property type="match status" value="1"/>
</dbReference>
<dbReference type="EMBL" id="LSTQ01000023">
    <property type="protein sequence ID" value="OAH26585.1"/>
    <property type="molecule type" value="Genomic_DNA"/>
</dbReference>
<dbReference type="Proteomes" id="UP000076947">
    <property type="component" value="Unassembled WGS sequence"/>
</dbReference>
<dbReference type="NCBIfam" id="NF008841">
    <property type="entry name" value="PRK11883.1-1"/>
    <property type="match status" value="1"/>
</dbReference>
<comment type="caution">
    <text evidence="14">The sequence shown here is derived from an EMBL/GenBank/DDBJ whole genome shotgun (WGS) entry which is preliminary data.</text>
</comment>
<dbReference type="EC" id="1.3.3.15" evidence="6 12"/>
<evidence type="ECO:0000259" key="13">
    <source>
        <dbReference type="Pfam" id="PF01593"/>
    </source>
</evidence>
<dbReference type="OrthoDB" id="4496419at2"/>
<evidence type="ECO:0000256" key="3">
    <source>
        <dbReference type="ARBA" id="ARBA00002185"/>
    </source>
</evidence>
<dbReference type="InterPro" id="IPR004572">
    <property type="entry name" value="Protoporphyrinogen_oxidase"/>
</dbReference>
<dbReference type="InterPro" id="IPR002937">
    <property type="entry name" value="Amino_oxidase"/>
</dbReference>
<keyword evidence="15" id="KW-1185">Reference proteome</keyword>
<dbReference type="InterPro" id="IPR050464">
    <property type="entry name" value="Zeta_carotene_desat/Oxidored"/>
</dbReference>
<dbReference type="Gene3D" id="3.50.50.60">
    <property type="entry name" value="FAD/NAD(P)-binding domain"/>
    <property type="match status" value="1"/>
</dbReference>
<dbReference type="SUPFAM" id="SSF51905">
    <property type="entry name" value="FAD/NAD(P)-binding domain"/>
    <property type="match status" value="1"/>
</dbReference>
<comment type="cofactor">
    <cofactor evidence="2 12">
        <name>FAD</name>
        <dbReference type="ChEBI" id="CHEBI:57692"/>
    </cofactor>
</comment>
<dbReference type="InterPro" id="IPR036188">
    <property type="entry name" value="FAD/NAD-bd_sf"/>
</dbReference>
<dbReference type="GO" id="GO:0006783">
    <property type="term" value="P:heme biosynthetic process"/>
    <property type="evidence" value="ECO:0007669"/>
    <property type="project" value="UniProtKB-UniRule"/>
</dbReference>
<evidence type="ECO:0000256" key="10">
    <source>
        <dbReference type="ARBA" id="ARBA00023002"/>
    </source>
</evidence>
<reference evidence="15" key="1">
    <citation type="submission" date="2016-02" db="EMBL/GenBank/DDBJ databases">
        <authorList>
            <person name="Kaur G."/>
            <person name="Nair G.R."/>
            <person name="Mayilraj S."/>
        </authorList>
    </citation>
    <scope>NUCLEOTIDE SEQUENCE [LARGE SCALE GENOMIC DNA]</scope>
    <source>
        <strain evidence="15">GA-15</strain>
    </source>
</reference>
<dbReference type="Gene3D" id="1.10.3110.10">
    <property type="entry name" value="protoporphyrinogen ix oxidase, domain 3"/>
    <property type="match status" value="1"/>
</dbReference>
<evidence type="ECO:0000256" key="11">
    <source>
        <dbReference type="ARBA" id="ARBA00023133"/>
    </source>
</evidence>
<evidence type="ECO:0000256" key="12">
    <source>
        <dbReference type="RuleBase" id="RU364052"/>
    </source>
</evidence>
<comment type="function">
    <text evidence="3 12">Involved in coproporphyrin-dependent heme b biosynthesis. Catalyzes the oxidation of coproporphyrinogen III to coproporphyrin III.</text>
</comment>
<feature type="domain" description="Amine oxidase" evidence="13">
    <location>
        <begin position="10"/>
        <end position="471"/>
    </location>
</feature>
<keyword evidence="10 12" id="KW-0560">Oxidoreductase</keyword>
<dbReference type="GO" id="GO:0005737">
    <property type="term" value="C:cytoplasm"/>
    <property type="evidence" value="ECO:0007669"/>
    <property type="project" value="UniProtKB-SubCell"/>
</dbReference>
<dbReference type="UniPathway" id="UPA00252"/>
<comment type="similarity">
    <text evidence="5 12">Belongs to the protoporphyrinogen/coproporphyrinogen oxidase family. Coproporphyrinogen III oxidase subfamily.</text>
</comment>
<evidence type="ECO:0000256" key="2">
    <source>
        <dbReference type="ARBA" id="ARBA00001974"/>
    </source>
</evidence>
<dbReference type="STRING" id="1705.CA21670_01325"/>
<evidence type="ECO:0000256" key="7">
    <source>
        <dbReference type="ARBA" id="ARBA00019046"/>
    </source>
</evidence>
<dbReference type="PANTHER" id="PTHR42923">
    <property type="entry name" value="PROTOPORPHYRINOGEN OXIDASE"/>
    <property type="match status" value="1"/>
</dbReference>
<sequence>MRIAIVGAGLAGLTTAYELRGGDLGADAHIDVFEASDRIGGKLFTVPFNDGPVDLGAEAFLARREDALEFFTELGLADSLVEPSGKSSLVYSQSNLQVLPRGGVMGIPSTSAPVAHLVSEETVRRIDAENDAEAIDWTVGEDRSIGQLVRERYGDEVVDRIVSSLLGGVYSCLADDLGVRATVPQLAEALDSLAQAGEKVTLSAAVAQIEKSRPAPSDGPVKPVFNAFAGGYAELYETLAEKSQADIHLDTFVSGITFDAKTSKYTITGQGVPGDTEAYDRVVVATPAPTTARLLSKVAPEAAAALKPVKLASSAVVGLKFDSDAGLPDSSGVLVAADQAGVHAKAFTFSSKKWPHLKERIGDGALIRASFGRFGDDALAREEEDTLVDYALDDLLTITGFDARAAGVSEIYTQRWFGGLPRFDDNHLATVATVREKIAAQPGLEVTGAWAGGVGVPAVIADARAAAQRILGS</sequence>
<evidence type="ECO:0000256" key="6">
    <source>
        <dbReference type="ARBA" id="ARBA00012402"/>
    </source>
</evidence>
<evidence type="ECO:0000256" key="4">
    <source>
        <dbReference type="ARBA" id="ARBA00004744"/>
    </source>
</evidence>
<evidence type="ECO:0000256" key="9">
    <source>
        <dbReference type="ARBA" id="ARBA00022827"/>
    </source>
</evidence>
<name>A0A177IET4_9CORY</name>
<keyword evidence="12" id="KW-0963">Cytoplasm</keyword>
<proteinExistence type="inferred from homology"/>
<dbReference type="AlphaFoldDB" id="A0A177IET4"/>
<evidence type="ECO:0000313" key="15">
    <source>
        <dbReference type="Proteomes" id="UP000076947"/>
    </source>
</evidence>
<comment type="catalytic activity">
    <reaction evidence="1">
        <text>coproporphyrinogen III + 3 O2 = coproporphyrin III + 3 H2O2</text>
        <dbReference type="Rhea" id="RHEA:43436"/>
        <dbReference type="ChEBI" id="CHEBI:15379"/>
        <dbReference type="ChEBI" id="CHEBI:16240"/>
        <dbReference type="ChEBI" id="CHEBI:57309"/>
        <dbReference type="ChEBI" id="CHEBI:131725"/>
        <dbReference type="EC" id="1.3.3.15"/>
    </reaction>
    <physiologicalReaction direction="left-to-right" evidence="1">
        <dbReference type="Rhea" id="RHEA:43437"/>
    </physiologicalReaction>
</comment>
<accession>A0A177IET4</accession>
<dbReference type="RefSeq" id="WP_066840065.1">
    <property type="nucleotide sequence ID" value="NZ_LSTQ01000023.1"/>
</dbReference>
<evidence type="ECO:0000256" key="8">
    <source>
        <dbReference type="ARBA" id="ARBA00022630"/>
    </source>
</evidence>
<protein>
    <recommendedName>
        <fullName evidence="7 12">Coproporphyrinogen III oxidase</fullName>
        <ecNumber evidence="6 12">1.3.3.15</ecNumber>
    </recommendedName>
</protein>
<evidence type="ECO:0000256" key="5">
    <source>
        <dbReference type="ARBA" id="ARBA00008310"/>
    </source>
</evidence>
<keyword evidence="9 12" id="KW-0274">FAD</keyword>